<dbReference type="InterPro" id="IPR036378">
    <property type="entry name" value="FAS1_dom_sf"/>
</dbReference>
<sequence length="245" mass="26518">MRRESLLLVCVYGETIPELATKLGATELVRLVTEAGLAQTLSGQGPFTVFGPTNEAFAKLPKAVIEQLEKNKQLLAEVLKYHVVSGTVYSSQLTNEMTADSLVEISASRYAKIRFNIYNDGKSHPVEVANLANTLAGGPFTLFAPTNAAFAKIPTDVLNKLLANVTALADVLKYHLVSGTYWSASLSNDMMPKTVQGEPVTIKIEDSKVMVNDATVQEADVPVTNGVIHVIDTVLMPPMFDSTIY</sequence>
<protein>
    <submittedName>
        <fullName evidence="2">Y1483-like protein</fullName>
    </submittedName>
</protein>
<evidence type="ECO:0000313" key="3">
    <source>
        <dbReference type="Proteomes" id="UP001164746"/>
    </source>
</evidence>
<organism evidence="2 3">
    <name type="scientific">Mya arenaria</name>
    <name type="common">Soft-shell clam</name>
    <dbReference type="NCBI Taxonomy" id="6604"/>
    <lineage>
        <taxon>Eukaryota</taxon>
        <taxon>Metazoa</taxon>
        <taxon>Spiralia</taxon>
        <taxon>Lophotrochozoa</taxon>
        <taxon>Mollusca</taxon>
        <taxon>Bivalvia</taxon>
        <taxon>Autobranchia</taxon>
        <taxon>Heteroconchia</taxon>
        <taxon>Euheterodonta</taxon>
        <taxon>Imparidentia</taxon>
        <taxon>Neoheterodontei</taxon>
        <taxon>Myida</taxon>
        <taxon>Myoidea</taxon>
        <taxon>Myidae</taxon>
        <taxon>Mya</taxon>
    </lineage>
</organism>
<dbReference type="Proteomes" id="UP001164746">
    <property type="component" value="Chromosome 15"/>
</dbReference>
<accession>A0ABY7G656</accession>
<keyword evidence="3" id="KW-1185">Reference proteome</keyword>
<name>A0ABY7G656_MYAAR</name>
<reference evidence="2" key="1">
    <citation type="submission" date="2022-11" db="EMBL/GenBank/DDBJ databases">
        <title>Centuries of genome instability and evolution in soft-shell clam transmissible cancer (bioRxiv).</title>
        <authorList>
            <person name="Hart S.F.M."/>
            <person name="Yonemitsu M.A."/>
            <person name="Giersch R.M."/>
            <person name="Beal B.F."/>
            <person name="Arriagada G."/>
            <person name="Davis B.W."/>
            <person name="Ostrander E.A."/>
            <person name="Goff S.P."/>
            <person name="Metzger M.J."/>
        </authorList>
    </citation>
    <scope>NUCLEOTIDE SEQUENCE</scope>
    <source>
        <strain evidence="2">MELC-2E11</strain>
        <tissue evidence="2">Siphon/mantle</tissue>
    </source>
</reference>
<feature type="domain" description="FAS1" evidence="1">
    <location>
        <begin position="12"/>
        <end position="102"/>
    </location>
</feature>
<dbReference type="InterPro" id="IPR000782">
    <property type="entry name" value="FAS1_domain"/>
</dbReference>
<dbReference type="SMART" id="SM00554">
    <property type="entry name" value="FAS1"/>
    <property type="match status" value="2"/>
</dbReference>
<proteinExistence type="predicted"/>
<evidence type="ECO:0000259" key="1">
    <source>
        <dbReference type="PROSITE" id="PS50213"/>
    </source>
</evidence>
<dbReference type="PANTHER" id="PTHR10900">
    <property type="entry name" value="PERIOSTIN-RELATED"/>
    <property type="match status" value="1"/>
</dbReference>
<dbReference type="PROSITE" id="PS50213">
    <property type="entry name" value="FAS1"/>
    <property type="match status" value="2"/>
</dbReference>
<dbReference type="Pfam" id="PF02469">
    <property type="entry name" value="Fasciclin"/>
    <property type="match status" value="2"/>
</dbReference>
<dbReference type="SUPFAM" id="SSF82153">
    <property type="entry name" value="FAS1 domain"/>
    <property type="match status" value="2"/>
</dbReference>
<dbReference type="EMBL" id="CP111026">
    <property type="protein sequence ID" value="WAR28643.1"/>
    <property type="molecule type" value="Genomic_DNA"/>
</dbReference>
<gene>
    <name evidence="2" type="ORF">MAR_014347</name>
</gene>
<evidence type="ECO:0000313" key="2">
    <source>
        <dbReference type="EMBL" id="WAR28643.1"/>
    </source>
</evidence>
<dbReference type="InterPro" id="IPR050904">
    <property type="entry name" value="Adhesion/Biosynth-related"/>
</dbReference>
<feature type="domain" description="FAS1" evidence="1">
    <location>
        <begin position="98"/>
        <end position="235"/>
    </location>
</feature>
<dbReference type="Gene3D" id="2.30.180.10">
    <property type="entry name" value="FAS1 domain"/>
    <property type="match status" value="2"/>
</dbReference>
<dbReference type="PANTHER" id="PTHR10900:SF124">
    <property type="entry name" value="FI05614P"/>
    <property type="match status" value="1"/>
</dbReference>